<dbReference type="InterPro" id="IPR055411">
    <property type="entry name" value="LRR_FXL15/At3g58940/PEG3-like"/>
</dbReference>
<protein>
    <recommendedName>
        <fullName evidence="1">F-box/LRR-repeat protein 15/At3g58940/PEG3-like LRR domain-containing protein</fullName>
    </recommendedName>
</protein>
<evidence type="ECO:0000259" key="1">
    <source>
        <dbReference type="Pfam" id="PF24758"/>
    </source>
</evidence>
<accession>M8BNM1</accession>
<dbReference type="SUPFAM" id="SSF52058">
    <property type="entry name" value="L domain-like"/>
    <property type="match status" value="1"/>
</dbReference>
<evidence type="ECO:0000313" key="2">
    <source>
        <dbReference type="EnsemblPlants" id="EMT04587"/>
    </source>
</evidence>
<dbReference type="PANTHER" id="PTHR34709">
    <property type="entry name" value="OS10G0396666 PROTEIN"/>
    <property type="match status" value="1"/>
</dbReference>
<dbReference type="InterPro" id="IPR055312">
    <property type="entry name" value="FBL15-like"/>
</dbReference>
<organism evidence="2">
    <name type="scientific">Aegilops tauschii</name>
    <name type="common">Tausch's goatgrass</name>
    <name type="synonym">Aegilops squarrosa</name>
    <dbReference type="NCBI Taxonomy" id="37682"/>
    <lineage>
        <taxon>Eukaryota</taxon>
        <taxon>Viridiplantae</taxon>
        <taxon>Streptophyta</taxon>
        <taxon>Embryophyta</taxon>
        <taxon>Tracheophyta</taxon>
        <taxon>Spermatophyta</taxon>
        <taxon>Magnoliopsida</taxon>
        <taxon>Liliopsida</taxon>
        <taxon>Poales</taxon>
        <taxon>Poaceae</taxon>
        <taxon>BOP clade</taxon>
        <taxon>Pooideae</taxon>
        <taxon>Triticodae</taxon>
        <taxon>Triticeae</taxon>
        <taxon>Triticinae</taxon>
        <taxon>Aegilops</taxon>
    </lineage>
</organism>
<name>M8BNM1_AEGTA</name>
<dbReference type="Gene3D" id="3.80.10.10">
    <property type="entry name" value="Ribonuclease Inhibitor"/>
    <property type="match status" value="1"/>
</dbReference>
<sequence>MELQSGRDLWHLSPPQQGFMDLIGALPDEILLLILTRLRCVRTAVQTGLLSRRWRGLWTGLTDLTLRGLEKPAMIEAALARFAASTPVVFTLNICLQTGHTAKLASSSLRAAARLSPRELVLTCSMEIAESADIKLPCFDCTTSIELGIYSFERVRIVPSLTRDHEFTSLERLSISGYIFNLGALLNRCPRLRALSITSPHRHVIPITLPANSAFPMLENLSLTGGIVGLGSLLNGCQCLHVLSLKVTHLDSQELTLAPAGPFLRLEKLSLSGNISYLDTLLKQCPCLHVLSATFRRMPLRSIKAALATLEEAATPLGLTLSLLDISIPWEDNVSAASFASLLQTTARLSPQELVLDDSFSMVYANIHINADLPCFRHTTSIEMRWQHVRFTSLPMDEFPVLENLSLTGCCSTVDVGSLVTRCPRLRVLKINIATATGNITVRSPSLQKLTVNLDVRIECHNIDIVTPMLKQLHLHFCAGRDTGVSISAEVLEKFFWWSCYAVPLALGSWRLQKMRVHTIEKSDVDNREYELRLHLNDGNHLDPQLNFAEEMEKLPVTNFSALELKFEPACHVYGALVLQLLQMHRICAATKKLKVDLTWSPKAVCDKVSTWKLAPCN</sequence>
<dbReference type="Pfam" id="PF24758">
    <property type="entry name" value="LRR_At5g56370"/>
    <property type="match status" value="1"/>
</dbReference>
<dbReference type="InterPro" id="IPR036047">
    <property type="entry name" value="F-box-like_dom_sf"/>
</dbReference>
<dbReference type="PANTHER" id="PTHR34709:SF80">
    <property type="entry name" value="F-BOX DOMAIN-CONTAINING PROTEIN"/>
    <property type="match status" value="1"/>
</dbReference>
<dbReference type="SUPFAM" id="SSF81383">
    <property type="entry name" value="F-box domain"/>
    <property type="match status" value="1"/>
</dbReference>
<reference evidence="2" key="1">
    <citation type="submission" date="2015-06" db="UniProtKB">
        <authorList>
            <consortium name="EnsemblPlants"/>
        </authorList>
    </citation>
    <scope>IDENTIFICATION</scope>
</reference>
<dbReference type="AlphaFoldDB" id="M8BNM1"/>
<feature type="domain" description="F-box/LRR-repeat protein 15/At3g58940/PEG3-like LRR" evidence="1">
    <location>
        <begin position="340"/>
        <end position="477"/>
    </location>
</feature>
<proteinExistence type="predicted"/>
<dbReference type="ExpressionAtlas" id="M8BNM1">
    <property type="expression patterns" value="baseline"/>
</dbReference>
<dbReference type="EnsemblPlants" id="EMT04587">
    <property type="protein sequence ID" value="EMT04587"/>
    <property type="gene ID" value="F775_22418"/>
</dbReference>
<dbReference type="InterPro" id="IPR032675">
    <property type="entry name" value="LRR_dom_sf"/>
</dbReference>